<accession>A0ABX8RL23</accession>
<evidence type="ECO:0000256" key="2">
    <source>
        <dbReference type="ARBA" id="ARBA00022692"/>
    </source>
</evidence>
<dbReference type="InterPro" id="IPR011701">
    <property type="entry name" value="MFS"/>
</dbReference>
<keyword evidence="2 6" id="KW-0812">Transmembrane</keyword>
<dbReference type="CDD" id="cd17321">
    <property type="entry name" value="MFS_MMR_MDR_like"/>
    <property type="match status" value="1"/>
</dbReference>
<dbReference type="PANTHER" id="PTHR42718">
    <property type="entry name" value="MAJOR FACILITATOR SUPERFAMILY MULTIDRUG TRANSPORTER MFSC"/>
    <property type="match status" value="1"/>
</dbReference>
<evidence type="ECO:0000256" key="4">
    <source>
        <dbReference type="ARBA" id="ARBA00023136"/>
    </source>
</evidence>
<sequence length="544" mass="55116">MPPPAVAGRSTTSISGTAAGECWPRPGKPAACSAEIGESVVNSTVSLQDRSAADSRIVFAIVSVGVLLSSLDLFIVNVALPELAADFDGAEIAGLSWVLNAYAIVFAALLVPAGRLGDRGSNRTTFLIGLTVFVIGSGLCAAAWDVASLVGFRVLQAVGAAMLIPTSLALVLAATAPHRRPVAVRLWVAFGGLGAALGPVLGGILVEFGWRWVFLVNVPLGIVAVVLGLRLLPDPPGDGGRLPDLLGALLLAGTIAAFVLALVKGEDWGWSSTGVLLAFAAAVLLGLAFAVSSARHHSPVVDPALLRAPNFALMAGNSILFNMAFGAMLLSSVLWTQHAWGWSALRTGLAIAPGPLIVPIVAILAGKIIGRVGAGPVIAAGGVTFAAGMLWWAQAITLQPDYVGGLLGGMLVSGLGVGLSLPTSFAAGTSSLPPQRFATGSAVLSMARQIGLAVGVAVFVAALGSPAGPEATLEAFQRGWYVTAAVAVLAGLVGIAAKMPRPAVPQPDSAAQSVAPESVAHPAADDRQEAAVHEPRTGFHQIAD</sequence>
<feature type="transmembrane region" description="Helical" evidence="6">
    <location>
        <begin position="245"/>
        <end position="263"/>
    </location>
</feature>
<feature type="transmembrane region" description="Helical" evidence="6">
    <location>
        <begin position="125"/>
        <end position="144"/>
    </location>
</feature>
<evidence type="ECO:0000256" key="3">
    <source>
        <dbReference type="ARBA" id="ARBA00022989"/>
    </source>
</evidence>
<feature type="transmembrane region" description="Helical" evidence="6">
    <location>
        <begin position="57"/>
        <end position="80"/>
    </location>
</feature>
<keyword evidence="4 6" id="KW-0472">Membrane</keyword>
<keyword evidence="9" id="KW-1185">Reference proteome</keyword>
<feature type="transmembrane region" description="Helical" evidence="6">
    <location>
        <begin position="450"/>
        <end position="467"/>
    </location>
</feature>
<feature type="transmembrane region" description="Helical" evidence="6">
    <location>
        <begin position="269"/>
        <end position="291"/>
    </location>
</feature>
<feature type="transmembrane region" description="Helical" evidence="6">
    <location>
        <begin position="212"/>
        <end position="233"/>
    </location>
</feature>
<protein>
    <submittedName>
        <fullName evidence="8">MFS transporter</fullName>
    </submittedName>
</protein>
<feature type="transmembrane region" description="Helical" evidence="6">
    <location>
        <begin position="92"/>
        <end position="113"/>
    </location>
</feature>
<dbReference type="Proteomes" id="UP000694257">
    <property type="component" value="Chromosome"/>
</dbReference>
<reference evidence="8 9" key="1">
    <citation type="submission" date="2021-07" db="EMBL/GenBank/DDBJ databases">
        <title>Whole Genome Sequence of Nocardia Iowensis.</title>
        <authorList>
            <person name="Lamm A."/>
            <person name="Collins-Fairclough A.M."/>
            <person name="Bunk B."/>
            <person name="Sproer C."/>
        </authorList>
    </citation>
    <scope>NUCLEOTIDE SEQUENCE [LARGE SCALE GENOMIC DNA]</scope>
    <source>
        <strain evidence="8 9">NRRL 5646</strain>
    </source>
</reference>
<feature type="region of interest" description="Disordered" evidence="5">
    <location>
        <begin position="504"/>
        <end position="544"/>
    </location>
</feature>
<organism evidence="8 9">
    <name type="scientific">Nocardia iowensis</name>
    <dbReference type="NCBI Taxonomy" id="204891"/>
    <lineage>
        <taxon>Bacteria</taxon>
        <taxon>Bacillati</taxon>
        <taxon>Actinomycetota</taxon>
        <taxon>Actinomycetes</taxon>
        <taxon>Mycobacteriales</taxon>
        <taxon>Nocardiaceae</taxon>
        <taxon>Nocardia</taxon>
    </lineage>
</organism>
<evidence type="ECO:0000256" key="1">
    <source>
        <dbReference type="ARBA" id="ARBA00004141"/>
    </source>
</evidence>
<feature type="domain" description="Major facilitator superfamily (MFS) profile" evidence="7">
    <location>
        <begin position="58"/>
        <end position="502"/>
    </location>
</feature>
<evidence type="ECO:0000313" key="9">
    <source>
        <dbReference type="Proteomes" id="UP000694257"/>
    </source>
</evidence>
<feature type="compositionally biased region" description="Basic and acidic residues" evidence="5">
    <location>
        <begin position="523"/>
        <end position="544"/>
    </location>
</feature>
<feature type="transmembrane region" description="Helical" evidence="6">
    <location>
        <begin position="311"/>
        <end position="335"/>
    </location>
</feature>
<evidence type="ECO:0000256" key="6">
    <source>
        <dbReference type="SAM" id="Phobius"/>
    </source>
</evidence>
<dbReference type="EMBL" id="CP078145">
    <property type="protein sequence ID" value="QXN88141.1"/>
    <property type="molecule type" value="Genomic_DNA"/>
</dbReference>
<feature type="transmembrane region" description="Helical" evidence="6">
    <location>
        <begin position="186"/>
        <end position="206"/>
    </location>
</feature>
<feature type="region of interest" description="Disordered" evidence="5">
    <location>
        <begin position="1"/>
        <end position="21"/>
    </location>
</feature>
<feature type="transmembrane region" description="Helical" evidence="6">
    <location>
        <begin position="347"/>
        <end position="365"/>
    </location>
</feature>
<dbReference type="PANTHER" id="PTHR42718:SF48">
    <property type="entry name" value="CONSERVED TWO-DOMAIN MEMBRANE PROTEIN-RELATED"/>
    <property type="match status" value="1"/>
</dbReference>
<feature type="transmembrane region" description="Helical" evidence="6">
    <location>
        <begin position="479"/>
        <end position="497"/>
    </location>
</feature>
<comment type="subcellular location">
    <subcellularLocation>
        <location evidence="1">Membrane</location>
        <topology evidence="1">Multi-pass membrane protein</topology>
    </subcellularLocation>
</comment>
<dbReference type="InterPro" id="IPR020846">
    <property type="entry name" value="MFS_dom"/>
</dbReference>
<keyword evidence="3 6" id="KW-1133">Transmembrane helix</keyword>
<evidence type="ECO:0000313" key="8">
    <source>
        <dbReference type="EMBL" id="QXN88141.1"/>
    </source>
</evidence>
<dbReference type="PROSITE" id="PS50850">
    <property type="entry name" value="MFS"/>
    <property type="match status" value="1"/>
</dbReference>
<evidence type="ECO:0000256" key="5">
    <source>
        <dbReference type="SAM" id="MobiDB-lite"/>
    </source>
</evidence>
<feature type="transmembrane region" description="Helical" evidence="6">
    <location>
        <begin position="372"/>
        <end position="393"/>
    </location>
</feature>
<feature type="transmembrane region" description="Helical" evidence="6">
    <location>
        <begin position="150"/>
        <end position="174"/>
    </location>
</feature>
<dbReference type="Pfam" id="PF07690">
    <property type="entry name" value="MFS_1"/>
    <property type="match status" value="1"/>
</dbReference>
<evidence type="ECO:0000259" key="7">
    <source>
        <dbReference type="PROSITE" id="PS50850"/>
    </source>
</evidence>
<name>A0ABX8RL23_NOCIO</name>
<proteinExistence type="predicted"/>
<feature type="transmembrane region" description="Helical" evidence="6">
    <location>
        <begin position="405"/>
        <end position="429"/>
    </location>
</feature>
<gene>
    <name evidence="8" type="ORF">KV110_21205</name>
</gene>